<accession>A0A2U3B881</accession>
<evidence type="ECO:0000256" key="3">
    <source>
        <dbReference type="ARBA" id="ARBA00022795"/>
    </source>
</evidence>
<dbReference type="SUPFAM" id="SSF140566">
    <property type="entry name" value="FlgN-like"/>
    <property type="match status" value="1"/>
</dbReference>
<dbReference type="RefSeq" id="WP_109320117.1">
    <property type="nucleotide sequence ID" value="NZ_QFWT01000006.1"/>
</dbReference>
<dbReference type="AlphaFoldDB" id="A0A2U3B881"/>
<dbReference type="Pfam" id="PF05130">
    <property type="entry name" value="FlgN"/>
    <property type="match status" value="1"/>
</dbReference>
<dbReference type="Proteomes" id="UP000245362">
    <property type="component" value="Unassembled WGS sequence"/>
</dbReference>
<dbReference type="EMBL" id="QFWT01000006">
    <property type="protein sequence ID" value="PWI32998.1"/>
    <property type="molecule type" value="Genomic_DNA"/>
</dbReference>
<sequence length="151" mass="17473">MAAPISKNDVVRELIRGIQYDVRLYDELYKLLLKQQHCYLSFDEQSMQAITDKLQPMLDTLHKNAEHRTKLLGYLGLEQNKTGMNRLLGALPGKLRTQAGQQWHMLETRVQSCQQQNQLNGQLSASFNEMLQQFDHDSSNSYSSSKLMELR</sequence>
<organism evidence="4 5">
    <name type="scientific">Vibrio albus</name>
    <dbReference type="NCBI Taxonomy" id="2200953"/>
    <lineage>
        <taxon>Bacteria</taxon>
        <taxon>Pseudomonadati</taxon>
        <taxon>Pseudomonadota</taxon>
        <taxon>Gammaproteobacteria</taxon>
        <taxon>Vibrionales</taxon>
        <taxon>Vibrionaceae</taxon>
        <taxon>Vibrio</taxon>
    </lineage>
</organism>
<proteinExistence type="inferred from homology"/>
<comment type="caution">
    <text evidence="4">The sequence shown here is derived from an EMBL/GenBank/DDBJ whole genome shotgun (WGS) entry which is preliminary data.</text>
</comment>
<evidence type="ECO:0000313" key="5">
    <source>
        <dbReference type="Proteomes" id="UP000245362"/>
    </source>
</evidence>
<dbReference type="GO" id="GO:0044780">
    <property type="term" value="P:bacterial-type flagellum assembly"/>
    <property type="evidence" value="ECO:0007669"/>
    <property type="project" value="InterPro"/>
</dbReference>
<dbReference type="OrthoDB" id="5874663at2"/>
<dbReference type="Gene3D" id="1.20.58.300">
    <property type="entry name" value="FlgN-like"/>
    <property type="match status" value="1"/>
</dbReference>
<protein>
    <recommendedName>
        <fullName evidence="6">Flagellar protein FlgN</fullName>
    </recommendedName>
</protein>
<dbReference type="InterPro" id="IPR007809">
    <property type="entry name" value="FlgN-like"/>
</dbReference>
<comment type="similarity">
    <text evidence="2">Belongs to the FlgN family.</text>
</comment>
<evidence type="ECO:0000256" key="2">
    <source>
        <dbReference type="ARBA" id="ARBA00007703"/>
    </source>
</evidence>
<reference evidence="4 5" key="1">
    <citation type="submission" date="2018-05" db="EMBL/GenBank/DDBJ databases">
        <title>Vibrio limimaris sp. nov., isolated from marine sediment.</title>
        <authorList>
            <person name="Li C.-M."/>
        </authorList>
    </citation>
    <scope>NUCLEOTIDE SEQUENCE [LARGE SCALE GENOMIC DNA]</scope>
    <source>
        <strain evidence="4 5">E4404</strain>
    </source>
</reference>
<evidence type="ECO:0000256" key="1">
    <source>
        <dbReference type="ARBA" id="ARBA00002397"/>
    </source>
</evidence>
<keyword evidence="5" id="KW-1185">Reference proteome</keyword>
<comment type="function">
    <text evidence="1">Required for the efficient initiation of filament assembly.</text>
</comment>
<name>A0A2U3B881_9VIBR</name>
<dbReference type="InterPro" id="IPR036679">
    <property type="entry name" value="FlgN-like_sf"/>
</dbReference>
<keyword evidence="3" id="KW-1005">Bacterial flagellum biogenesis</keyword>
<evidence type="ECO:0000313" key="4">
    <source>
        <dbReference type="EMBL" id="PWI32998.1"/>
    </source>
</evidence>
<evidence type="ECO:0008006" key="6">
    <source>
        <dbReference type="Google" id="ProtNLM"/>
    </source>
</evidence>
<gene>
    <name evidence="4" type="ORF">DI392_11830</name>
</gene>